<name>A0ABQ7WU25_SOLTU</name>
<sequence length="323" mass="36257">MQLEEDNTLENRVVIGHGEEECRVLHPELVQQHNDIPKAIQQADNMQFYKGVVKSKWKPTSRNFTKNAGKLMSNKVQESEGTLKKFNSFEVLDQPLMREVDIVASVQGGGVGVRSESIQESVKAGGKIEATKLEGRDNSAGRNQKDKGLSVQMGDTLVREARVNNEESLEIVRIQENEDDLAQQQLSTNQMENSLEHALFQIPLQIVEPKEEWYPPQLPGSVLLKWKEEEHKNQELEMICYKSQPVQTLDEMVSHQGVVEGHEMVNSGATENSKEKEVLQIEDKVLEDAEPSPSSAITLRGKGKGEVIPIRSNPRRGTRNGSK</sequence>
<feature type="region of interest" description="Disordered" evidence="1">
    <location>
        <begin position="288"/>
        <end position="323"/>
    </location>
</feature>
<dbReference type="EMBL" id="JAIVGD010000001">
    <property type="protein sequence ID" value="KAH0784255.1"/>
    <property type="molecule type" value="Genomic_DNA"/>
</dbReference>
<proteinExistence type="predicted"/>
<dbReference type="Proteomes" id="UP000826656">
    <property type="component" value="Unassembled WGS sequence"/>
</dbReference>
<evidence type="ECO:0000313" key="2">
    <source>
        <dbReference type="EMBL" id="KAH0784255.1"/>
    </source>
</evidence>
<evidence type="ECO:0000313" key="3">
    <source>
        <dbReference type="Proteomes" id="UP000826656"/>
    </source>
</evidence>
<evidence type="ECO:0000256" key="1">
    <source>
        <dbReference type="SAM" id="MobiDB-lite"/>
    </source>
</evidence>
<protein>
    <submittedName>
        <fullName evidence="2">Uncharacterized protein</fullName>
    </submittedName>
</protein>
<feature type="compositionally biased region" description="Basic residues" evidence="1">
    <location>
        <begin position="313"/>
        <end position="323"/>
    </location>
</feature>
<organism evidence="2 3">
    <name type="scientific">Solanum tuberosum</name>
    <name type="common">Potato</name>
    <dbReference type="NCBI Taxonomy" id="4113"/>
    <lineage>
        <taxon>Eukaryota</taxon>
        <taxon>Viridiplantae</taxon>
        <taxon>Streptophyta</taxon>
        <taxon>Embryophyta</taxon>
        <taxon>Tracheophyta</taxon>
        <taxon>Spermatophyta</taxon>
        <taxon>Magnoliopsida</taxon>
        <taxon>eudicotyledons</taxon>
        <taxon>Gunneridae</taxon>
        <taxon>Pentapetalae</taxon>
        <taxon>asterids</taxon>
        <taxon>lamiids</taxon>
        <taxon>Solanales</taxon>
        <taxon>Solanaceae</taxon>
        <taxon>Solanoideae</taxon>
        <taxon>Solaneae</taxon>
        <taxon>Solanum</taxon>
    </lineage>
</organism>
<reference evidence="2 3" key="1">
    <citation type="journal article" date="2021" name="bioRxiv">
        <title>Chromosome-scale and haplotype-resolved genome assembly of a tetraploid potato cultivar.</title>
        <authorList>
            <person name="Sun H."/>
            <person name="Jiao W.-B."/>
            <person name="Krause K."/>
            <person name="Campoy J.A."/>
            <person name="Goel M."/>
            <person name="Folz-Donahue K."/>
            <person name="Kukat C."/>
            <person name="Huettel B."/>
            <person name="Schneeberger K."/>
        </authorList>
    </citation>
    <scope>NUCLEOTIDE SEQUENCE [LARGE SCALE GENOMIC DNA]</scope>
    <source>
        <strain evidence="2">SolTubOtavaFocal</strain>
        <tissue evidence="2">Leaves</tissue>
    </source>
</reference>
<comment type="caution">
    <text evidence="2">The sequence shown here is derived from an EMBL/GenBank/DDBJ whole genome shotgun (WGS) entry which is preliminary data.</text>
</comment>
<accession>A0ABQ7WU25</accession>
<gene>
    <name evidence="2" type="ORF">KY290_003853</name>
</gene>
<keyword evidence="3" id="KW-1185">Reference proteome</keyword>